<keyword evidence="2" id="KW-1185">Reference proteome</keyword>
<organism evidence="1 2">
    <name type="scientific">Streptomyces pacificus</name>
    <dbReference type="NCBI Taxonomy" id="2705029"/>
    <lineage>
        <taxon>Bacteria</taxon>
        <taxon>Bacillati</taxon>
        <taxon>Actinomycetota</taxon>
        <taxon>Actinomycetes</taxon>
        <taxon>Kitasatosporales</taxon>
        <taxon>Streptomycetaceae</taxon>
        <taxon>Streptomyces</taxon>
    </lineage>
</organism>
<gene>
    <name evidence="1" type="ORF">SCWH03_30660</name>
</gene>
<dbReference type="Proteomes" id="UP000484988">
    <property type="component" value="Unassembled WGS sequence"/>
</dbReference>
<protein>
    <submittedName>
        <fullName evidence="1">Uncharacterized protein</fullName>
    </submittedName>
</protein>
<evidence type="ECO:0000313" key="2">
    <source>
        <dbReference type="Proteomes" id="UP000484988"/>
    </source>
</evidence>
<evidence type="ECO:0000313" key="1">
    <source>
        <dbReference type="EMBL" id="GFH36833.1"/>
    </source>
</evidence>
<proteinExistence type="predicted"/>
<comment type="caution">
    <text evidence="1">The sequence shown here is derived from an EMBL/GenBank/DDBJ whole genome shotgun (WGS) entry which is preliminary data.</text>
</comment>
<name>A0A6A0AWU7_9ACTN</name>
<accession>A0A6A0AWU7</accession>
<reference evidence="1 2" key="1">
    <citation type="submission" date="2020-02" db="EMBL/GenBank/DDBJ databases">
        <title>Whole Genome Shotgun Sequence of Streptomyces sp. strain CWH03.</title>
        <authorList>
            <person name="Dohra H."/>
            <person name="Kodani S."/>
            <person name="Yamamura H."/>
        </authorList>
    </citation>
    <scope>NUCLEOTIDE SEQUENCE [LARGE SCALE GENOMIC DNA]</scope>
    <source>
        <strain evidence="1 2">CWH03</strain>
    </source>
</reference>
<dbReference type="AlphaFoldDB" id="A0A6A0AWU7"/>
<dbReference type="EMBL" id="BLLG01000007">
    <property type="protein sequence ID" value="GFH36833.1"/>
    <property type="molecule type" value="Genomic_DNA"/>
</dbReference>
<sequence length="160" mass="17034">MASGPTPAEKLEERMSDLLSTAAVIAPFISAAAASMAGALVDSAQTRLTDGVVERGRQLLDKALQRGADELPTEQDSDAVRAIEALSPDEREVLERVIGQWLSDDNDLSAQSLMSRIIKARPAGAQFHVATYGNNSQAIGEVAEATFNFNTTSEKDSDGR</sequence>